<reference evidence="4 5" key="1">
    <citation type="submission" date="2017-11" db="EMBL/GenBank/DDBJ databases">
        <title>Genomic Encyclopedia of Archaeal and Bacterial Type Strains, Phase II (KMG-II): From Individual Species to Whole Genera.</title>
        <authorList>
            <person name="Goeker M."/>
        </authorList>
    </citation>
    <scope>NUCLEOTIDE SEQUENCE [LARGE SCALE GENOMIC DNA]</scope>
    <source>
        <strain evidence="4 5">DSM 27763</strain>
    </source>
</reference>
<dbReference type="Pfam" id="PF00378">
    <property type="entry name" value="ECH_1"/>
    <property type="match status" value="1"/>
</dbReference>
<evidence type="ECO:0000313" key="5">
    <source>
        <dbReference type="Proteomes" id="UP000230842"/>
    </source>
</evidence>
<evidence type="ECO:0000256" key="1">
    <source>
        <dbReference type="ARBA" id="ARBA00005254"/>
    </source>
</evidence>
<protein>
    <submittedName>
        <fullName evidence="4">Enoyl-CoA hydratase/carnithine racemase</fullName>
    </submittedName>
</protein>
<evidence type="ECO:0000313" key="4">
    <source>
        <dbReference type="EMBL" id="PJJ53396.1"/>
    </source>
</evidence>
<feature type="region of interest" description="Disordered" evidence="3">
    <location>
        <begin position="249"/>
        <end position="269"/>
    </location>
</feature>
<dbReference type="InterPro" id="IPR001753">
    <property type="entry name" value="Enoyl-CoA_hydra/iso"/>
</dbReference>
<dbReference type="Gene3D" id="3.90.226.10">
    <property type="entry name" value="2-enoyl-CoA Hydratase, Chain A, domain 1"/>
    <property type="match status" value="1"/>
</dbReference>
<dbReference type="PROSITE" id="PS00166">
    <property type="entry name" value="ENOYL_COA_HYDRATASE"/>
    <property type="match status" value="1"/>
</dbReference>
<gene>
    <name evidence="4" type="ORF">CLV56_2885</name>
</gene>
<comment type="caution">
    <text evidence="4">The sequence shown here is derived from an EMBL/GenBank/DDBJ whole genome shotgun (WGS) entry which is preliminary data.</text>
</comment>
<comment type="similarity">
    <text evidence="1 2">Belongs to the enoyl-CoA hydratase/isomerase family.</text>
</comment>
<dbReference type="NCBIfam" id="NF005699">
    <property type="entry name" value="PRK07509.1"/>
    <property type="match status" value="1"/>
</dbReference>
<name>A0A0B2B3G8_9ACTN</name>
<accession>A0A0B2B3G8</accession>
<organism evidence="4 5">
    <name type="scientific">Mumia flava</name>
    <dbReference type="NCBI Taxonomy" id="1348852"/>
    <lineage>
        <taxon>Bacteria</taxon>
        <taxon>Bacillati</taxon>
        <taxon>Actinomycetota</taxon>
        <taxon>Actinomycetes</taxon>
        <taxon>Propionibacteriales</taxon>
        <taxon>Nocardioidaceae</taxon>
        <taxon>Mumia</taxon>
    </lineage>
</organism>
<dbReference type="Proteomes" id="UP000230842">
    <property type="component" value="Unassembled WGS sequence"/>
</dbReference>
<keyword evidence="5" id="KW-1185">Reference proteome</keyword>
<dbReference type="CDD" id="cd06558">
    <property type="entry name" value="crotonase-like"/>
    <property type="match status" value="1"/>
</dbReference>
<sequence>MSDPRVLLDIDGPIASVRLNRPDKLNGVDLALLHELIAVSRTIRADRSVRAVLLSGEGRSFSAGLDFGSVMSDRTRMWRGFVPNPLSGQNLFQHACWTWRELPVPVVAVVRGHCYGAGLQLALAADFRFTTPDAKWSVLEAKWGLVPDMSGTASLRELVGGDVARRLAMTGEVIDGTTAHGYGLATGVADDPAVPARDLVDAILTRSPDSVAATKSLLNRTRHARVRTAFAIERRLQLAMFRAKNTAAAQKAGAKGETPAFGPRQFGRG</sequence>
<evidence type="ECO:0000256" key="3">
    <source>
        <dbReference type="SAM" id="MobiDB-lite"/>
    </source>
</evidence>
<dbReference type="GO" id="GO:0016853">
    <property type="term" value="F:isomerase activity"/>
    <property type="evidence" value="ECO:0007669"/>
    <property type="project" value="InterPro"/>
</dbReference>
<dbReference type="InterPro" id="IPR018376">
    <property type="entry name" value="Enoyl-CoA_hyd/isom_CS"/>
</dbReference>
<dbReference type="OrthoDB" id="8452484at2"/>
<dbReference type="AlphaFoldDB" id="A0A0B2B3G8"/>
<proteinExistence type="inferred from homology"/>
<dbReference type="PANTHER" id="PTHR43149:SF1">
    <property type="entry name" value="DELTA(3,5)-DELTA(2,4)-DIENOYL-COA ISOMERASE, MITOCHONDRIAL"/>
    <property type="match status" value="1"/>
</dbReference>
<dbReference type="InterPro" id="IPR029045">
    <property type="entry name" value="ClpP/crotonase-like_dom_sf"/>
</dbReference>
<dbReference type="EMBL" id="PGEZ01000002">
    <property type="protein sequence ID" value="PJJ53396.1"/>
    <property type="molecule type" value="Genomic_DNA"/>
</dbReference>
<dbReference type="RefSeq" id="WP_039362169.1">
    <property type="nucleotide sequence ID" value="NZ_PGEZ01000002.1"/>
</dbReference>
<dbReference type="SUPFAM" id="SSF52096">
    <property type="entry name" value="ClpP/crotonase"/>
    <property type="match status" value="1"/>
</dbReference>
<dbReference type="PANTHER" id="PTHR43149">
    <property type="entry name" value="ENOYL-COA HYDRATASE"/>
    <property type="match status" value="1"/>
</dbReference>
<dbReference type="InterPro" id="IPR045002">
    <property type="entry name" value="Ech1-like"/>
</dbReference>
<evidence type="ECO:0000256" key="2">
    <source>
        <dbReference type="RuleBase" id="RU003707"/>
    </source>
</evidence>